<dbReference type="Pfam" id="PF01565">
    <property type="entry name" value="FAD_binding_4"/>
    <property type="match status" value="1"/>
</dbReference>
<dbReference type="OrthoDB" id="4940433at2759"/>
<dbReference type="HOGENOM" id="CLU_018354_4_4_1"/>
<protein>
    <submittedName>
        <fullName evidence="5">FAD binding domain protein</fullName>
    </submittedName>
</protein>
<evidence type="ECO:0000256" key="2">
    <source>
        <dbReference type="ARBA" id="ARBA00023002"/>
    </source>
</evidence>
<gene>
    <name evidence="5" type="ORF">MAC_09513</name>
</gene>
<dbReference type="PANTHER" id="PTHR13878">
    <property type="entry name" value="GULONOLACTONE OXIDASE"/>
    <property type="match status" value="1"/>
</dbReference>
<dbReference type="Proteomes" id="UP000002499">
    <property type="component" value="Unassembled WGS sequence"/>
</dbReference>
<dbReference type="GO" id="GO:0016491">
    <property type="term" value="F:oxidoreductase activity"/>
    <property type="evidence" value="ECO:0007669"/>
    <property type="project" value="UniProtKB-KW"/>
</dbReference>
<dbReference type="InterPro" id="IPR016166">
    <property type="entry name" value="FAD-bd_PCMH"/>
</dbReference>
<dbReference type="InterPro" id="IPR016169">
    <property type="entry name" value="FAD-bd_PCMH_sub2"/>
</dbReference>
<dbReference type="KEGG" id="maw:19253824"/>
<dbReference type="InterPro" id="IPR050432">
    <property type="entry name" value="FAD-linked_Oxidoreductases_BP"/>
</dbReference>
<evidence type="ECO:0000313" key="6">
    <source>
        <dbReference type="Proteomes" id="UP000002499"/>
    </source>
</evidence>
<accession>E9EI15</accession>
<dbReference type="PROSITE" id="PS51387">
    <property type="entry name" value="FAD_PCMH"/>
    <property type="match status" value="1"/>
</dbReference>
<organism evidence="6">
    <name type="scientific">Metarhizium acridum (strain CQMa 102)</name>
    <dbReference type="NCBI Taxonomy" id="655827"/>
    <lineage>
        <taxon>Eukaryota</taxon>
        <taxon>Fungi</taxon>
        <taxon>Dikarya</taxon>
        <taxon>Ascomycota</taxon>
        <taxon>Pezizomycotina</taxon>
        <taxon>Sordariomycetes</taxon>
        <taxon>Hypocreomycetidae</taxon>
        <taxon>Hypocreales</taxon>
        <taxon>Clavicipitaceae</taxon>
        <taxon>Metarhizium</taxon>
    </lineage>
</organism>
<feature type="domain" description="FAD-binding PCMH-type" evidence="4">
    <location>
        <begin position="123"/>
        <end position="309"/>
    </location>
</feature>
<keyword evidence="2" id="KW-0560">Oxidoreductase</keyword>
<dbReference type="InterPro" id="IPR036318">
    <property type="entry name" value="FAD-bd_PCMH-like_sf"/>
</dbReference>
<name>E9EI15_METAQ</name>
<evidence type="ECO:0000256" key="3">
    <source>
        <dbReference type="SAM" id="SignalP"/>
    </source>
</evidence>
<dbReference type="AlphaFoldDB" id="E9EI15"/>
<dbReference type="InParanoid" id="E9EI15"/>
<dbReference type="Pfam" id="PF08031">
    <property type="entry name" value="BBE"/>
    <property type="match status" value="1"/>
</dbReference>
<reference evidence="5 6" key="1">
    <citation type="journal article" date="2011" name="PLoS Genet.">
        <title>Genome sequencing and comparative transcriptomics of the model entomopathogenic fungi Metarhizium anisopliae and M. acridum.</title>
        <authorList>
            <person name="Gao Q."/>
            <person name="Jin K."/>
            <person name="Ying S.H."/>
            <person name="Zhang Y."/>
            <person name="Xiao G."/>
            <person name="Shang Y."/>
            <person name="Duan Z."/>
            <person name="Hu X."/>
            <person name="Xie X.Q."/>
            <person name="Zhou G."/>
            <person name="Peng G."/>
            <person name="Luo Z."/>
            <person name="Huang W."/>
            <person name="Wang B."/>
            <person name="Fang W."/>
            <person name="Wang S."/>
            <person name="Zhong Y."/>
            <person name="Ma L.J."/>
            <person name="St Leger R.J."/>
            <person name="Zhao G.P."/>
            <person name="Pei Y."/>
            <person name="Feng M.G."/>
            <person name="Xia Y."/>
            <person name="Wang C."/>
        </authorList>
    </citation>
    <scope>NUCLEOTIDE SEQUENCE [LARGE SCALE GENOMIC DNA]</scope>
    <source>
        <strain evidence="5 6">CQMa 102</strain>
    </source>
</reference>
<proteinExistence type="inferred from homology"/>
<dbReference type="GO" id="GO:0071949">
    <property type="term" value="F:FAD binding"/>
    <property type="evidence" value="ECO:0007669"/>
    <property type="project" value="InterPro"/>
</dbReference>
<keyword evidence="6" id="KW-1185">Reference proteome</keyword>
<dbReference type="PANTHER" id="PTHR13878:SF91">
    <property type="entry name" value="FAD BINDING DOMAIN PROTEIN (AFU_ORTHOLOGUE AFUA_6G12070)-RELATED"/>
    <property type="match status" value="1"/>
</dbReference>
<dbReference type="OMA" id="KNTGHNP"/>
<keyword evidence="3" id="KW-0732">Signal</keyword>
<comment type="similarity">
    <text evidence="1">Belongs to the oxygen-dependent FAD-linked oxidoreductase family.</text>
</comment>
<dbReference type="eggNOG" id="ENOG502QQWK">
    <property type="taxonomic scope" value="Eukaryota"/>
</dbReference>
<dbReference type="EMBL" id="GL698626">
    <property type="protein sequence ID" value="EFY84435.1"/>
    <property type="molecule type" value="Genomic_DNA"/>
</dbReference>
<evidence type="ECO:0000259" key="4">
    <source>
        <dbReference type="PROSITE" id="PS51387"/>
    </source>
</evidence>
<evidence type="ECO:0000256" key="1">
    <source>
        <dbReference type="ARBA" id="ARBA00005466"/>
    </source>
</evidence>
<evidence type="ECO:0000313" key="5">
    <source>
        <dbReference type="EMBL" id="EFY84435.1"/>
    </source>
</evidence>
<dbReference type="InterPro" id="IPR012951">
    <property type="entry name" value="BBE"/>
</dbReference>
<dbReference type="GeneID" id="19253824"/>
<dbReference type="Gene3D" id="3.30.465.10">
    <property type="match status" value="2"/>
</dbReference>
<feature type="signal peptide" evidence="3">
    <location>
        <begin position="1"/>
        <end position="18"/>
    </location>
</feature>
<sequence length="595" mass="64243">MLLLKLPLLWAAVSSTAAALECKCKPSESCWPSELDWSSFNNSISGRLLKTVLPASVCYKSDPQYNADQCSEVVANWTTAAFHSNNPVSLHGQQWANNSCDAVYPNGTSLGGDPLAGSRGCSLGRYPPYVVNATDAADVQAAVKFAKRWNLRLNVKNTGHGSYRSAAPNSLSIWTHNLKGFTFHEKSTPQCESSKKHCNGEPRMAVTIGAGEQDDDLFQAAAKHNAAVVGGTNKDVGFLGWSLGGGHGWLTSEFGNGADNYLEAKVVTPNGDLVVANENRNSDLFWALRGGGGGTVGIVVEATIKAWPMPQATVWTLSINNKNTNCTSCWWDLMARVHSYLPDLKKGGFQGNYYFSGPPSSEALSFFGLFFLYNKPNGTAESLIKPLMSYLGTANETADAVSKLSWSPSWIDVYNSFPDVGGAGGSGGATTSRLLPARSLTEDPELLARTLELVGPSATRRRGGISSSSVSGSMALSSVDVDNALHPAWREAVVHLVVSESWRDDLPYAQTRAVQDEVTNVLGAALRRLAPASGAYLNEADAYEPNWADAFWGPKYPKLRAIKKKYDPNAMLWCLRCPGSEDWYEDVDGSLCRVR</sequence>
<dbReference type="SUPFAM" id="SSF56176">
    <property type="entry name" value="FAD-binding/transporter-associated domain-like"/>
    <property type="match status" value="1"/>
</dbReference>
<feature type="chain" id="PRO_5003235453" evidence="3">
    <location>
        <begin position="19"/>
        <end position="595"/>
    </location>
</feature>
<dbReference type="InterPro" id="IPR006094">
    <property type="entry name" value="Oxid_FAD_bind_N"/>
</dbReference>